<dbReference type="Proteomes" id="UP001164459">
    <property type="component" value="Chromosome"/>
</dbReference>
<proteinExistence type="predicted"/>
<keyword evidence="2" id="KW-1185">Reference proteome</keyword>
<protein>
    <submittedName>
        <fullName evidence="1">Uncharacterized protein</fullName>
    </submittedName>
</protein>
<reference evidence="1" key="1">
    <citation type="submission" date="2022-11" db="EMBL/GenBank/DDBJ databases">
        <title>Minimal conservation of predation-associated metabolite biosynthetic gene clusters underscores biosynthetic potential of Myxococcota including descriptions for ten novel species: Archangium lansinium sp. nov., Myxococcus landrumus sp. nov., Nannocystis bai.</title>
        <authorList>
            <person name="Ahearne A."/>
            <person name="Stevens C."/>
            <person name="Dowd S."/>
        </authorList>
    </citation>
    <scope>NUCLEOTIDE SEQUENCE</scope>
    <source>
        <strain evidence="1">Fl3</strain>
    </source>
</reference>
<accession>A0ABY7GUK5</accession>
<dbReference type="RefSeq" id="WP_269032963.1">
    <property type="nucleotide sequence ID" value="NZ_CP114040.1"/>
</dbReference>
<organism evidence="1 2">
    <name type="scientific">Nannocystis punicea</name>
    <dbReference type="NCBI Taxonomy" id="2995304"/>
    <lineage>
        <taxon>Bacteria</taxon>
        <taxon>Pseudomonadati</taxon>
        <taxon>Myxococcota</taxon>
        <taxon>Polyangia</taxon>
        <taxon>Nannocystales</taxon>
        <taxon>Nannocystaceae</taxon>
        <taxon>Nannocystis</taxon>
    </lineage>
</organism>
<name>A0ABY7GUK5_9BACT</name>
<gene>
    <name evidence="1" type="ORF">O0S08_30990</name>
</gene>
<sequence>MKNAWFYVGALFLVALSIGRGGSAEDEVAADNYNEECLHEGCDTEEVRELYSSYEEECIGEGCSKEEIVELGGTPPAALTMLRHFQDLGWTVREHDLQGLDCSFSHTETKCTAFVLWCKEFWLCPEGVHERSWSACGGCLG</sequence>
<evidence type="ECO:0000313" key="1">
    <source>
        <dbReference type="EMBL" id="WAS90636.1"/>
    </source>
</evidence>
<dbReference type="EMBL" id="CP114040">
    <property type="protein sequence ID" value="WAS90636.1"/>
    <property type="molecule type" value="Genomic_DNA"/>
</dbReference>
<evidence type="ECO:0000313" key="2">
    <source>
        <dbReference type="Proteomes" id="UP001164459"/>
    </source>
</evidence>